<accession>A0ABX0WDE6</accession>
<keyword evidence="2" id="KW-1185">Reference proteome</keyword>
<evidence type="ECO:0000313" key="1">
    <source>
        <dbReference type="EMBL" id="NIZ63501.1"/>
    </source>
</evidence>
<dbReference type="Proteomes" id="UP001429564">
    <property type="component" value="Unassembled WGS sequence"/>
</dbReference>
<organism evidence="1 2">
    <name type="scientific">Parasedimentitalea denitrificans</name>
    <dbReference type="NCBI Taxonomy" id="2211118"/>
    <lineage>
        <taxon>Bacteria</taxon>
        <taxon>Pseudomonadati</taxon>
        <taxon>Pseudomonadota</taxon>
        <taxon>Alphaproteobacteria</taxon>
        <taxon>Rhodobacterales</taxon>
        <taxon>Paracoccaceae</taxon>
        <taxon>Parasedimentitalea</taxon>
    </lineage>
</organism>
<evidence type="ECO:0000313" key="2">
    <source>
        <dbReference type="Proteomes" id="UP001429564"/>
    </source>
</evidence>
<name>A0ABX0WDE6_9RHOB</name>
<dbReference type="EMBL" id="QHLQ01000053">
    <property type="protein sequence ID" value="NIZ63501.1"/>
    <property type="molecule type" value="Genomic_DNA"/>
</dbReference>
<proteinExistence type="predicted"/>
<comment type="caution">
    <text evidence="1">The sequence shown here is derived from an EMBL/GenBank/DDBJ whole genome shotgun (WGS) entry which is preliminary data.</text>
</comment>
<sequence length="83" mass="9324">MADASEAVVGRPLKSSVNIPGREEFEPVDQKALKKHIHELKWAAYGREEPSCEGYVERVLAYEAKTGRNIGPFDKEPWPEGLD</sequence>
<gene>
    <name evidence="1" type="ORF">DL239_21325</name>
</gene>
<reference evidence="1 2" key="1">
    <citation type="submission" date="2018-05" db="EMBL/GenBank/DDBJ databases">
        <authorList>
            <person name="Zhang Y.-J."/>
        </authorList>
    </citation>
    <scope>NUCLEOTIDE SEQUENCE [LARGE SCALE GENOMIC DNA]</scope>
    <source>
        <strain evidence="1 2">CY04</strain>
    </source>
</reference>
<protein>
    <submittedName>
        <fullName evidence="1">Uncharacterized protein</fullName>
    </submittedName>
</protein>
<dbReference type="RefSeq" id="WP_167686079.1">
    <property type="nucleotide sequence ID" value="NZ_QHLQ01000053.1"/>
</dbReference>